<dbReference type="Pfam" id="PF14727">
    <property type="entry name" value="PHTB1_N"/>
    <property type="match status" value="1"/>
</dbReference>
<dbReference type="GO" id="GO:0060271">
    <property type="term" value="P:cilium assembly"/>
    <property type="evidence" value="ECO:0007669"/>
    <property type="project" value="TreeGrafter"/>
</dbReference>
<feature type="domain" description="PTHB1 platform" evidence="2">
    <location>
        <begin position="479"/>
        <end position="574"/>
    </location>
</feature>
<dbReference type="InterPro" id="IPR026511">
    <property type="entry name" value="PTHB1"/>
</dbReference>
<evidence type="ECO:0000259" key="2">
    <source>
        <dbReference type="Pfam" id="PF23337"/>
    </source>
</evidence>
<dbReference type="InterPro" id="IPR055362">
    <property type="entry name" value="PTHB1_pf_dom"/>
</dbReference>
<organism evidence="3 4">
    <name type="scientific">Mesorhabditis spiculigera</name>
    <dbReference type="NCBI Taxonomy" id="96644"/>
    <lineage>
        <taxon>Eukaryota</taxon>
        <taxon>Metazoa</taxon>
        <taxon>Ecdysozoa</taxon>
        <taxon>Nematoda</taxon>
        <taxon>Chromadorea</taxon>
        <taxon>Rhabditida</taxon>
        <taxon>Rhabditina</taxon>
        <taxon>Rhabditomorpha</taxon>
        <taxon>Rhabditoidea</taxon>
        <taxon>Rhabditidae</taxon>
        <taxon>Mesorhabditinae</taxon>
        <taxon>Mesorhabditis</taxon>
    </lineage>
</organism>
<dbReference type="InterPro" id="IPR028073">
    <property type="entry name" value="PHTB1_N_dom"/>
</dbReference>
<evidence type="ECO:0000259" key="1">
    <source>
        <dbReference type="Pfam" id="PF14727"/>
    </source>
</evidence>
<dbReference type="Proteomes" id="UP001177023">
    <property type="component" value="Unassembled WGS sequence"/>
</dbReference>
<dbReference type="Pfam" id="PF23337">
    <property type="entry name" value="PTHB1_pf"/>
    <property type="match status" value="1"/>
</dbReference>
<evidence type="ECO:0000313" key="3">
    <source>
        <dbReference type="EMBL" id="CAJ0578783.1"/>
    </source>
</evidence>
<dbReference type="GO" id="GO:0034464">
    <property type="term" value="C:BBSome"/>
    <property type="evidence" value="ECO:0007669"/>
    <property type="project" value="InterPro"/>
</dbReference>
<dbReference type="EMBL" id="CATQJA010002654">
    <property type="protein sequence ID" value="CAJ0578783.1"/>
    <property type="molecule type" value="Genomic_DNA"/>
</dbReference>
<evidence type="ECO:0008006" key="5">
    <source>
        <dbReference type="Google" id="ProtNLM"/>
    </source>
</evidence>
<keyword evidence="4" id="KW-1185">Reference proteome</keyword>
<feature type="non-terminal residue" evidence="3">
    <location>
        <position position="778"/>
    </location>
</feature>
<reference evidence="3" key="1">
    <citation type="submission" date="2023-06" db="EMBL/GenBank/DDBJ databases">
        <authorList>
            <person name="Delattre M."/>
        </authorList>
    </citation>
    <scope>NUCLEOTIDE SEQUENCE</scope>
    <source>
        <strain evidence="3">AF72</strain>
    </source>
</reference>
<accession>A0AA36D2W3</accession>
<dbReference type="PANTHER" id="PTHR20991">
    <property type="entry name" value="PARATHYROID HORMONE-RESPONSIVE B1 GENE"/>
    <property type="match status" value="1"/>
</dbReference>
<dbReference type="AlphaFoldDB" id="A0AA36D2W3"/>
<name>A0AA36D2W3_9BILA</name>
<proteinExistence type="predicted"/>
<feature type="domain" description="PTHB1 N-terminal" evidence="1">
    <location>
        <begin position="1"/>
        <end position="334"/>
    </location>
</feature>
<comment type="caution">
    <text evidence="3">The sequence shown here is derived from an EMBL/GenBank/DDBJ whole genome shotgun (WGS) entry which is preliminary data.</text>
</comment>
<gene>
    <name evidence="3" type="ORF">MSPICULIGERA_LOCUS17024</name>
</gene>
<evidence type="ECO:0000313" key="4">
    <source>
        <dbReference type="Proteomes" id="UP001177023"/>
    </source>
</evidence>
<sequence length="778" mass="86401">MSLFKFIDWYRNEFPNASCMVTGELTLGREQLCIGTEQGTIIVVDPGGHEGKVGESTIIQHNLNNPIIQLEIGKFVTAIDKRLLAVLCPHHLLLFRVVTTTPNQNSKLEEVYTHALKEPSYNMCAVPTKTPQIFVQGLSCGLTLFQGEECVFQRTPLPALHPGPIVYSQLSDSLILTNAGKVSSVKFSLLASVSNTGKKITFDWTINMGDVVIDLDVADWNTVQPSLVVLCRRKIIVLTVGGNIRYFVNLEGIAMSMMVYLNNTPGNKSTIHTVVGTANDTVLIYSDNVLIWNFKAPFSPTRIRLSHYGDQYQHLLSMMSSKGEVSAGYIGTEPTLHRLPLPPARFVNFDAKAQELNMMETALKGNTAAQQVQNTALELKVDWGELDRHSRAYNVNGEVPSLTLALQCSGSGFIPGEYQINLRSELAMQQDHFTLESEEFPLSISLFVNPEAWPTSRDLHISVHNTRTQATALSTLQLPLPLLFATCNAERTAQYKLTIDTDRPLVPIGKLFPEMNSDNPGAIGLQVHSTKASVSVFAAPKTNRYRIQSDHPGLLYMTAQLVTERLREQQSGVNLSAPIPLEYLVSKFEECLESEKQYIEEKKIIDKKMREVRAINALLVAKTKTTRAEPKSHVDVLFAASHDKLLDMLDQHINAQKKINLLKRTISSLLGLLGLLLKLNNIDNHITAHIFTDTSQSIKERLAWASNSSDTDVGRLLNALCNNATKQLSKITEEEEDDGEYEEPVDENKNDFVLGSHSVATAAQPIVKIFEAPDEDVD</sequence>
<protein>
    <recommendedName>
        <fullName evidence="5">Protein PTHB1</fullName>
    </recommendedName>
</protein>
<dbReference type="GO" id="GO:0016020">
    <property type="term" value="C:membrane"/>
    <property type="evidence" value="ECO:0007669"/>
    <property type="project" value="TreeGrafter"/>
</dbReference>
<dbReference type="PANTHER" id="PTHR20991:SF0">
    <property type="entry name" value="PROTEIN PTHB1"/>
    <property type="match status" value="1"/>
</dbReference>